<dbReference type="NCBIfam" id="TIGR01783">
    <property type="entry name" value="TonB-siderophor"/>
    <property type="match status" value="1"/>
</dbReference>
<dbReference type="PROSITE" id="PS52016">
    <property type="entry name" value="TONB_DEPENDENT_REC_3"/>
    <property type="match status" value="1"/>
</dbReference>
<evidence type="ECO:0000256" key="7">
    <source>
        <dbReference type="ARBA" id="ARBA00023136"/>
    </source>
</evidence>
<keyword evidence="8 15" id="KW-0675">Receptor</keyword>
<evidence type="ECO:0000313" key="15">
    <source>
        <dbReference type="EMBL" id="MRX07757.1"/>
    </source>
</evidence>
<dbReference type="CDD" id="cd01347">
    <property type="entry name" value="ligand_gated_channel"/>
    <property type="match status" value="1"/>
</dbReference>
<evidence type="ECO:0000256" key="11">
    <source>
        <dbReference type="RuleBase" id="RU003357"/>
    </source>
</evidence>
<protein>
    <submittedName>
        <fullName evidence="15">TonB-dependent siderophore receptor</fullName>
    </submittedName>
</protein>
<dbReference type="RefSeq" id="WP_154362291.1">
    <property type="nucleotide sequence ID" value="NZ_WKJM01000005.1"/>
</dbReference>
<keyword evidence="4 10" id="KW-1134">Transmembrane beta strand</keyword>
<keyword evidence="5 10" id="KW-0812">Transmembrane</keyword>
<comment type="similarity">
    <text evidence="2 10 11">Belongs to the TonB-dependent receptor family.</text>
</comment>
<feature type="chain" id="PRO_5026669852" evidence="12">
    <location>
        <begin position="30"/>
        <end position="700"/>
    </location>
</feature>
<dbReference type="GO" id="GO:0015891">
    <property type="term" value="P:siderophore transport"/>
    <property type="evidence" value="ECO:0007669"/>
    <property type="project" value="InterPro"/>
</dbReference>
<accession>A0A6L5QDF6</accession>
<evidence type="ECO:0000256" key="12">
    <source>
        <dbReference type="SAM" id="SignalP"/>
    </source>
</evidence>
<dbReference type="Pfam" id="PF00593">
    <property type="entry name" value="TonB_dep_Rec_b-barrel"/>
    <property type="match status" value="1"/>
</dbReference>
<comment type="caution">
    <text evidence="15">The sequence shown here is derived from an EMBL/GenBank/DDBJ whole genome shotgun (WGS) entry which is preliminary data.</text>
</comment>
<evidence type="ECO:0000259" key="13">
    <source>
        <dbReference type="Pfam" id="PF00593"/>
    </source>
</evidence>
<dbReference type="Pfam" id="PF07715">
    <property type="entry name" value="Plug"/>
    <property type="match status" value="1"/>
</dbReference>
<keyword evidence="9 10" id="KW-0998">Cell outer membrane</keyword>
<comment type="subcellular location">
    <subcellularLocation>
        <location evidence="1 10">Cell outer membrane</location>
        <topology evidence="1 10">Multi-pass membrane protein</topology>
    </subcellularLocation>
</comment>
<evidence type="ECO:0000256" key="6">
    <source>
        <dbReference type="ARBA" id="ARBA00023077"/>
    </source>
</evidence>
<keyword evidence="12" id="KW-0732">Signal</keyword>
<evidence type="ECO:0000256" key="1">
    <source>
        <dbReference type="ARBA" id="ARBA00004571"/>
    </source>
</evidence>
<dbReference type="GO" id="GO:0015344">
    <property type="term" value="F:siderophore uptake transmembrane transporter activity"/>
    <property type="evidence" value="ECO:0007669"/>
    <property type="project" value="TreeGrafter"/>
</dbReference>
<sequence length="700" mass="75469">MSHSPTSSSTSLRPIVAAIALLGAAGAWAEQPDVMPTVTVQGAAGNDGLGLTRQNATASRLNLTAQELPASVESLSADTMQARGDLLVKDAVTRTTGLTDISSPGNGVAYSARGFTGNGSIAMLENGQRPQVGSGTATYPSDPWGYEYIEVLRGPGSVVYGSGTTGATINAVRKAPSRISSMEAMAGIGGGEALRAGVGATGALGEHGAFRVDAYADHSDGFIDRGDARHGKVLTSMTYALTPDLDLDLQLDHLEQKPQRYFGTPLVNGGLSRALRDQNYDVGDADISFADDKAVARLTWRWSPSLTISNELAYMKARRNWRNAEYYHYDAATNLVERSDYIAIHHDQEQTGNRLEARWNAGANRVAAGWEASTINFLHTNNSPYGGSSTVTPTGFDPGVFDSPDPLLPNFKTHTITNAFYVEDAYSLNEQLLLLGGLRHDRYKVDRVSLLGAAGFNATLQSNTARLGLTWKLDRNTALYGQLSSGSDPVTSLLSLNLANSNFKLTSSRQEEVGVKQSLANGKVEWTAALYRITKDDIVMRDPANPALSIQGGSQSSRGAELTGSVALAQAWRLEANAAYTDARFDQLIESGSLSRAGNRPSDVPKVSANLWLNYRDNGWRAAAGARYVGERFIDNANSQSVPAYTTFDASLGWNISRNVQVQLNLRNLTDKLYAVTSYSDSQYLLGDRRHAELTVQWRY</sequence>
<dbReference type="Gene3D" id="2.40.170.20">
    <property type="entry name" value="TonB-dependent receptor, beta-barrel domain"/>
    <property type="match status" value="1"/>
</dbReference>
<evidence type="ECO:0000256" key="4">
    <source>
        <dbReference type="ARBA" id="ARBA00022452"/>
    </source>
</evidence>
<keyword evidence="7 10" id="KW-0472">Membrane</keyword>
<evidence type="ECO:0000259" key="14">
    <source>
        <dbReference type="Pfam" id="PF07715"/>
    </source>
</evidence>
<evidence type="ECO:0000256" key="10">
    <source>
        <dbReference type="PROSITE-ProRule" id="PRU01360"/>
    </source>
</evidence>
<dbReference type="Proteomes" id="UP000481037">
    <property type="component" value="Unassembled WGS sequence"/>
</dbReference>
<name>A0A6L5QDF6_9BURK</name>
<gene>
    <name evidence="15" type="ORF">GJ697_07935</name>
</gene>
<evidence type="ECO:0000256" key="8">
    <source>
        <dbReference type="ARBA" id="ARBA00023170"/>
    </source>
</evidence>
<dbReference type="InterPro" id="IPR037066">
    <property type="entry name" value="Plug_dom_sf"/>
</dbReference>
<feature type="domain" description="TonB-dependent receptor-like beta-barrel" evidence="13">
    <location>
        <begin position="241"/>
        <end position="669"/>
    </location>
</feature>
<proteinExistence type="inferred from homology"/>
<evidence type="ECO:0000256" key="9">
    <source>
        <dbReference type="ARBA" id="ARBA00023237"/>
    </source>
</evidence>
<evidence type="ECO:0000256" key="3">
    <source>
        <dbReference type="ARBA" id="ARBA00022448"/>
    </source>
</evidence>
<dbReference type="PANTHER" id="PTHR32552">
    <property type="entry name" value="FERRICHROME IRON RECEPTOR-RELATED"/>
    <property type="match status" value="1"/>
</dbReference>
<keyword evidence="6 11" id="KW-0798">TonB box</keyword>
<dbReference type="InterPro" id="IPR010105">
    <property type="entry name" value="TonB_sidphr_rcpt"/>
</dbReference>
<dbReference type="EMBL" id="WKJM01000005">
    <property type="protein sequence ID" value="MRX07757.1"/>
    <property type="molecule type" value="Genomic_DNA"/>
</dbReference>
<dbReference type="InterPro" id="IPR000531">
    <property type="entry name" value="Beta-barrel_TonB"/>
</dbReference>
<dbReference type="InterPro" id="IPR039426">
    <property type="entry name" value="TonB-dep_rcpt-like"/>
</dbReference>
<dbReference type="Gene3D" id="2.170.130.10">
    <property type="entry name" value="TonB-dependent receptor, plug domain"/>
    <property type="match status" value="1"/>
</dbReference>
<dbReference type="SUPFAM" id="SSF56935">
    <property type="entry name" value="Porins"/>
    <property type="match status" value="1"/>
</dbReference>
<keyword evidence="3 10" id="KW-0813">Transport</keyword>
<organism evidence="15 16">
    <name type="scientific">Duganella alba</name>
    <dbReference type="NCBI Taxonomy" id="2666081"/>
    <lineage>
        <taxon>Bacteria</taxon>
        <taxon>Pseudomonadati</taxon>
        <taxon>Pseudomonadota</taxon>
        <taxon>Betaproteobacteria</taxon>
        <taxon>Burkholderiales</taxon>
        <taxon>Oxalobacteraceae</taxon>
        <taxon>Telluria group</taxon>
        <taxon>Duganella</taxon>
    </lineage>
</organism>
<dbReference type="AlphaFoldDB" id="A0A6L5QDF6"/>
<dbReference type="GO" id="GO:0009279">
    <property type="term" value="C:cell outer membrane"/>
    <property type="evidence" value="ECO:0007669"/>
    <property type="project" value="UniProtKB-SubCell"/>
</dbReference>
<evidence type="ECO:0000313" key="16">
    <source>
        <dbReference type="Proteomes" id="UP000481037"/>
    </source>
</evidence>
<dbReference type="InterPro" id="IPR012910">
    <property type="entry name" value="Plug_dom"/>
</dbReference>
<feature type="signal peptide" evidence="12">
    <location>
        <begin position="1"/>
        <end position="29"/>
    </location>
</feature>
<dbReference type="InterPro" id="IPR036942">
    <property type="entry name" value="Beta-barrel_TonB_sf"/>
</dbReference>
<dbReference type="GO" id="GO:0038023">
    <property type="term" value="F:signaling receptor activity"/>
    <property type="evidence" value="ECO:0007669"/>
    <property type="project" value="InterPro"/>
</dbReference>
<evidence type="ECO:0000256" key="5">
    <source>
        <dbReference type="ARBA" id="ARBA00022692"/>
    </source>
</evidence>
<dbReference type="PANTHER" id="PTHR32552:SF84">
    <property type="entry name" value="TONB-DEPENDENT RECEPTOR-RELATED"/>
    <property type="match status" value="1"/>
</dbReference>
<feature type="domain" description="TonB-dependent receptor plug" evidence="14">
    <location>
        <begin position="65"/>
        <end position="167"/>
    </location>
</feature>
<keyword evidence="16" id="KW-1185">Reference proteome</keyword>
<evidence type="ECO:0000256" key="2">
    <source>
        <dbReference type="ARBA" id="ARBA00009810"/>
    </source>
</evidence>
<reference evidence="15 16" key="1">
    <citation type="submission" date="2019-11" db="EMBL/GenBank/DDBJ databases">
        <title>Novel species isolated from a subtropical stream in China.</title>
        <authorList>
            <person name="Lu H."/>
        </authorList>
    </citation>
    <scope>NUCLEOTIDE SEQUENCE [LARGE SCALE GENOMIC DNA]</scope>
    <source>
        <strain evidence="15 16">FT25W</strain>
    </source>
</reference>